<dbReference type="CDD" id="cd01992">
    <property type="entry name" value="TilS_N"/>
    <property type="match status" value="1"/>
</dbReference>
<comment type="function">
    <text evidence="6">Ligates lysine onto the cytidine present at position 34 of the AUA codon-specific tRNA(Ile) that contains the anticodon CAU, in an ATP-dependent manner. Cytidine is converted to lysidine, thus changing the amino acid specificity of the tRNA from methionine to isoleucine.</text>
</comment>
<feature type="binding site" evidence="6">
    <location>
        <begin position="26"/>
        <end position="31"/>
    </location>
    <ligand>
        <name>ATP</name>
        <dbReference type="ChEBI" id="CHEBI:30616"/>
    </ligand>
</feature>
<keyword evidence="8" id="KW-0150">Chloroplast</keyword>
<evidence type="ECO:0000256" key="3">
    <source>
        <dbReference type="ARBA" id="ARBA00022741"/>
    </source>
</evidence>
<dbReference type="RefSeq" id="YP_009393665.1">
    <property type="nucleotide sequence ID" value="NC_035269.1"/>
</dbReference>
<evidence type="ECO:0000259" key="7">
    <source>
        <dbReference type="Pfam" id="PF01171"/>
    </source>
</evidence>
<dbReference type="InterPro" id="IPR012795">
    <property type="entry name" value="tRNA_Ile_lys_synt_N"/>
</dbReference>
<evidence type="ECO:0000256" key="6">
    <source>
        <dbReference type="HAMAP-Rule" id="MF_01161"/>
    </source>
</evidence>
<keyword evidence="4 6" id="KW-0067">ATP-binding</keyword>
<dbReference type="PANTHER" id="PTHR43033">
    <property type="entry name" value="TRNA(ILE)-LYSIDINE SYNTHASE-RELATED"/>
    <property type="match status" value="1"/>
</dbReference>
<dbReference type="HAMAP" id="MF_01161">
    <property type="entry name" value="tRNA_Ile_lys_synt"/>
    <property type="match status" value="1"/>
</dbReference>
<keyword evidence="3 6" id="KW-0547">Nucleotide-binding</keyword>
<evidence type="ECO:0000256" key="4">
    <source>
        <dbReference type="ARBA" id="ARBA00022840"/>
    </source>
</evidence>
<comment type="domain">
    <text evidence="6">The N-terminal region contains the highly conserved SGGXDS motif, predicted to be a P-loop motif involved in ATP binding.</text>
</comment>
<gene>
    <name evidence="6 8" type="primary">tilS</name>
</gene>
<dbReference type="GO" id="GO:0005524">
    <property type="term" value="F:ATP binding"/>
    <property type="evidence" value="ECO:0007669"/>
    <property type="project" value="UniProtKB-UniRule"/>
</dbReference>
<dbReference type="InterPro" id="IPR014729">
    <property type="entry name" value="Rossmann-like_a/b/a_fold"/>
</dbReference>
<comment type="subcellular location">
    <subcellularLocation>
        <location evidence="6">Plastid</location>
        <location evidence="6">Chloroplast</location>
    </subcellularLocation>
</comment>
<dbReference type="Pfam" id="PF01171">
    <property type="entry name" value="ATP_bind_3"/>
    <property type="match status" value="1"/>
</dbReference>
<dbReference type="Gene3D" id="3.40.50.620">
    <property type="entry name" value="HUPs"/>
    <property type="match status" value="1"/>
</dbReference>
<proteinExistence type="inferred from homology"/>
<dbReference type="InterPro" id="IPR011063">
    <property type="entry name" value="TilS/TtcA_N"/>
</dbReference>
<comment type="similarity">
    <text evidence="6">Belongs to the tRNA(Ile)-lysidine synthase family.</text>
</comment>
<evidence type="ECO:0000313" key="8">
    <source>
        <dbReference type="EMBL" id="ARW62227.1"/>
    </source>
</evidence>
<evidence type="ECO:0000256" key="5">
    <source>
        <dbReference type="ARBA" id="ARBA00048539"/>
    </source>
</evidence>
<dbReference type="InterPro" id="IPR012094">
    <property type="entry name" value="tRNA_Ile_lys_synt"/>
</dbReference>
<name>A0A1Z1M814_9FLOR</name>
<dbReference type="EMBL" id="MF101422">
    <property type="protein sequence ID" value="ARW62227.1"/>
    <property type="molecule type" value="Genomic_DNA"/>
</dbReference>
<dbReference type="NCBIfam" id="TIGR02432">
    <property type="entry name" value="lysidine_TilS_N"/>
    <property type="match status" value="1"/>
</dbReference>
<protein>
    <recommendedName>
        <fullName evidence="6">tRNA(Ile)-lysidine synthase, chloroplastic</fullName>
        <ecNumber evidence="6">6.3.4.19</ecNumber>
    </recommendedName>
    <alternativeName>
        <fullName evidence="6">tRNA(Ile)-2-lysyl-cytidine synthase</fullName>
    </alternativeName>
    <alternativeName>
        <fullName evidence="6">tRNA(Ile)-lysidine synthetase</fullName>
    </alternativeName>
</protein>
<organism evidence="8">
    <name type="scientific">Caloglossa beccarii</name>
    <dbReference type="NCBI Taxonomy" id="131038"/>
    <lineage>
        <taxon>Eukaryota</taxon>
        <taxon>Rhodophyta</taxon>
        <taxon>Florideophyceae</taxon>
        <taxon>Rhodymeniophycidae</taxon>
        <taxon>Ceramiales</taxon>
        <taxon>Delesseriaceae</taxon>
        <taxon>Caloglossa</taxon>
    </lineage>
</organism>
<dbReference type="GO" id="GO:0032267">
    <property type="term" value="F:tRNA(Ile)-lysidine synthase activity"/>
    <property type="evidence" value="ECO:0007669"/>
    <property type="project" value="UniProtKB-EC"/>
</dbReference>
<feature type="domain" description="tRNA(Ile)-lysidine/2-thiocytidine synthase N-terminal" evidence="7">
    <location>
        <begin position="21"/>
        <end position="201"/>
    </location>
</feature>
<dbReference type="SUPFAM" id="SSF52402">
    <property type="entry name" value="Adenine nucleotide alpha hydrolases-like"/>
    <property type="match status" value="1"/>
</dbReference>
<evidence type="ECO:0000256" key="2">
    <source>
        <dbReference type="ARBA" id="ARBA00022694"/>
    </source>
</evidence>
<geneLocation type="chloroplast" evidence="8"/>
<accession>A0A1Z1M814</accession>
<dbReference type="SUPFAM" id="SSF82829">
    <property type="entry name" value="MesJ substrate recognition domain-like"/>
    <property type="match status" value="1"/>
</dbReference>
<dbReference type="GeneID" id="33355398"/>
<dbReference type="GO" id="GO:0006400">
    <property type="term" value="P:tRNA modification"/>
    <property type="evidence" value="ECO:0007669"/>
    <property type="project" value="UniProtKB-UniRule"/>
</dbReference>
<comment type="catalytic activity">
    <reaction evidence="5 6">
        <text>cytidine(34) in tRNA(Ile2) + L-lysine + ATP = lysidine(34) in tRNA(Ile2) + AMP + diphosphate + H(+)</text>
        <dbReference type="Rhea" id="RHEA:43744"/>
        <dbReference type="Rhea" id="RHEA-COMP:10625"/>
        <dbReference type="Rhea" id="RHEA-COMP:10670"/>
        <dbReference type="ChEBI" id="CHEBI:15378"/>
        <dbReference type="ChEBI" id="CHEBI:30616"/>
        <dbReference type="ChEBI" id="CHEBI:32551"/>
        <dbReference type="ChEBI" id="CHEBI:33019"/>
        <dbReference type="ChEBI" id="CHEBI:82748"/>
        <dbReference type="ChEBI" id="CHEBI:83665"/>
        <dbReference type="ChEBI" id="CHEBI:456215"/>
        <dbReference type="EC" id="6.3.4.19"/>
    </reaction>
</comment>
<dbReference type="PANTHER" id="PTHR43033:SF1">
    <property type="entry name" value="TRNA(ILE)-LYSIDINE SYNTHASE-RELATED"/>
    <property type="match status" value="1"/>
</dbReference>
<keyword evidence="8" id="KW-0934">Plastid</keyword>
<evidence type="ECO:0000256" key="1">
    <source>
        <dbReference type="ARBA" id="ARBA00022598"/>
    </source>
</evidence>
<reference evidence="8" key="1">
    <citation type="journal article" date="2017" name="J. Phycol.">
        <title>Analysis of chloroplast genomes and a supermatrix inform reclassification of the Rhodomelaceae (Rhodophyta).</title>
        <authorList>
            <person name="Diaz-Tapia P."/>
            <person name="Maggs C.A."/>
            <person name="West J.A."/>
            <person name="Verbruggen H."/>
        </authorList>
    </citation>
    <scope>NUCLEOTIDE SEQUENCE</scope>
    <source>
        <strain evidence="8">JW4523</strain>
    </source>
</reference>
<sequence length="325" mass="39856">MQKYFNNLINHIIDKYEIKSILVAISGGQDSMCLIQLCESFNSLYKHQINTFEYIYVDHQWRIDSEKHINHLINYFKNIKKKIHIYQIFNLTSSEHISRQYRYHIILKHAKINKHKAILTAHTETDKIETFLLNLIRGTTIEGITSLNLHKKLSYNLNLFRPLINQNRINIHFFCKRWFLPFWSDITNYNQYIKRNRIRNEALPYLQQYFNYNVKYQFIKFLKTCYYDNEYIKQKVMKLYIYIKSNYYTAINIHILRKEHLSVQTRILQLFIFHNFYIIINQKTLLKIINHINAKNKQYFLPTTMTYNNINLYFDEKWLYIILKE</sequence>
<keyword evidence="1 6" id="KW-0436">Ligase</keyword>
<dbReference type="AlphaFoldDB" id="A0A1Z1M814"/>
<keyword evidence="2 6" id="KW-0819">tRNA processing</keyword>
<dbReference type="EC" id="6.3.4.19" evidence="6"/>
<dbReference type="GO" id="GO:0009507">
    <property type="term" value="C:chloroplast"/>
    <property type="evidence" value="ECO:0007669"/>
    <property type="project" value="UniProtKB-SubCell"/>
</dbReference>